<dbReference type="GO" id="GO:0016747">
    <property type="term" value="F:acyltransferase activity, transferring groups other than amino-acyl groups"/>
    <property type="evidence" value="ECO:0007669"/>
    <property type="project" value="InterPro"/>
</dbReference>
<name>N6WFF9_9ACTO</name>
<dbReference type="AlphaFoldDB" id="N6WFF9"/>
<keyword evidence="3" id="KW-0808">Transferase</keyword>
<evidence type="ECO:0000256" key="1">
    <source>
        <dbReference type="SAM" id="Phobius"/>
    </source>
</evidence>
<evidence type="ECO:0000259" key="2">
    <source>
        <dbReference type="Pfam" id="PF01757"/>
    </source>
</evidence>
<evidence type="ECO:0000313" key="3">
    <source>
        <dbReference type="EMBL" id="ENO18984.1"/>
    </source>
</evidence>
<feature type="transmembrane region" description="Helical" evidence="1">
    <location>
        <begin position="300"/>
        <end position="319"/>
    </location>
</feature>
<feature type="transmembrane region" description="Helical" evidence="1">
    <location>
        <begin position="138"/>
        <end position="157"/>
    </location>
</feature>
<dbReference type="EMBL" id="AQHZ01000005">
    <property type="protein sequence ID" value="ENO18984.1"/>
    <property type="molecule type" value="Genomic_DNA"/>
</dbReference>
<feature type="transmembrane region" description="Helical" evidence="1">
    <location>
        <begin position="25"/>
        <end position="48"/>
    </location>
</feature>
<gene>
    <name evidence="3" type="ORF">HMPREF9004_0319</name>
</gene>
<dbReference type="Proteomes" id="UP000013015">
    <property type="component" value="Unassembled WGS sequence"/>
</dbReference>
<comment type="caution">
    <text evidence="3">The sequence shown here is derived from an EMBL/GenBank/DDBJ whole genome shotgun (WGS) entry which is preliminary data.</text>
</comment>
<sequence>MLRLVFALLVVFSHAQLLTVSGDGVVIFGQHLGSWAVVGFFGISGYLITGARIRSDAGPYLINRVVRIFPAFVFVLIFVAFFLAPLTMYIESGTIDGYFGTSPTPLDYVYSNLLLKVSYYHIGTTLSTHPLSAWNGSLWSLSYEFWCYIIIGVFMSWKFIRERVWPTTGLFVLFTLAHMGIAQLRPYIGNNYDLELLIFMTPYFMGGAMVYQLRDRLPIRHLYALIAAVISLLLIWYFPAFGKQLASPTMAYLVLYFGSVLPSPGFTKVHDISYGVYIFHFPIIQFLIALKVHLLGFWPFLFITLLITCALATASWFGIERAAMRWVRGRNPWGDIRKPAH</sequence>
<dbReference type="InterPro" id="IPR002656">
    <property type="entry name" value="Acyl_transf_3_dom"/>
</dbReference>
<feature type="transmembrane region" description="Helical" evidence="1">
    <location>
        <begin position="245"/>
        <end position="262"/>
    </location>
</feature>
<keyword evidence="1" id="KW-0472">Membrane</keyword>
<organism evidence="3 4">
    <name type="scientific">Schaalia cardiffensis F0333</name>
    <dbReference type="NCBI Taxonomy" id="888050"/>
    <lineage>
        <taxon>Bacteria</taxon>
        <taxon>Bacillati</taxon>
        <taxon>Actinomycetota</taxon>
        <taxon>Actinomycetes</taxon>
        <taxon>Actinomycetales</taxon>
        <taxon>Actinomycetaceae</taxon>
        <taxon>Schaalia</taxon>
    </lineage>
</organism>
<proteinExistence type="predicted"/>
<feature type="transmembrane region" description="Helical" evidence="1">
    <location>
        <begin position="222"/>
        <end position="239"/>
    </location>
</feature>
<dbReference type="InterPro" id="IPR050879">
    <property type="entry name" value="Acyltransferase_3"/>
</dbReference>
<dbReference type="RefSeq" id="WP_005962018.1">
    <property type="nucleotide sequence ID" value="NZ_CP040505.1"/>
</dbReference>
<feature type="transmembrane region" description="Helical" evidence="1">
    <location>
        <begin position="164"/>
        <end position="184"/>
    </location>
</feature>
<dbReference type="HOGENOM" id="CLU_005679_0_1_11"/>
<feature type="transmembrane region" description="Helical" evidence="1">
    <location>
        <begin position="196"/>
        <end position="213"/>
    </location>
</feature>
<keyword evidence="1" id="KW-1133">Transmembrane helix</keyword>
<dbReference type="eggNOG" id="COG1835">
    <property type="taxonomic scope" value="Bacteria"/>
</dbReference>
<dbReference type="STRING" id="888050.HMPREF9004_0319"/>
<evidence type="ECO:0000313" key="4">
    <source>
        <dbReference type="Proteomes" id="UP000013015"/>
    </source>
</evidence>
<keyword evidence="1" id="KW-0812">Transmembrane</keyword>
<dbReference type="PATRIC" id="fig|888050.3.peg.312"/>
<protein>
    <submittedName>
        <fullName evidence="3">Acyltransferase 3</fullName>
    </submittedName>
</protein>
<feature type="transmembrane region" description="Helical" evidence="1">
    <location>
        <begin position="68"/>
        <end position="90"/>
    </location>
</feature>
<feature type="transmembrane region" description="Helical" evidence="1">
    <location>
        <begin position="274"/>
        <end position="294"/>
    </location>
</feature>
<accession>N6WFF9</accession>
<feature type="domain" description="Acyltransferase 3" evidence="2">
    <location>
        <begin position="2"/>
        <end position="314"/>
    </location>
</feature>
<dbReference type="PANTHER" id="PTHR23028">
    <property type="entry name" value="ACETYLTRANSFERASE"/>
    <property type="match status" value="1"/>
</dbReference>
<dbReference type="Pfam" id="PF01757">
    <property type="entry name" value="Acyl_transf_3"/>
    <property type="match status" value="1"/>
</dbReference>
<keyword evidence="3" id="KW-0012">Acyltransferase</keyword>
<keyword evidence="4" id="KW-1185">Reference proteome</keyword>
<reference evidence="3 4" key="1">
    <citation type="submission" date="2013-03" db="EMBL/GenBank/DDBJ databases">
        <title>Reference genome for the Human Microbiome Project.</title>
        <authorList>
            <person name="Aqrawi P."/>
            <person name="Ayvaz T."/>
            <person name="Bess C."/>
            <person name="Blankenburg K."/>
            <person name="Coyle M."/>
            <person name="Deng J."/>
            <person name="Forbes L."/>
            <person name="Fowler G."/>
            <person name="Francisco L."/>
            <person name="Fu Q."/>
            <person name="Gibbs R."/>
            <person name="Gross S."/>
            <person name="Gubbala S."/>
            <person name="Hale W."/>
            <person name="Hemphill L."/>
            <person name="Highlander S."/>
            <person name="Hirani K."/>
            <person name="Jackson L."/>
            <person name="Jakkamsetti A."/>
            <person name="Javaid M."/>
            <person name="Jayaseelan J.C."/>
            <person name="Jiang H."/>
            <person name="Joshi V."/>
            <person name="Korchina V."/>
            <person name="Kovar C."/>
            <person name="Lara F."/>
            <person name="Lee S."/>
            <person name="Liu Y."/>
            <person name="Mata R."/>
            <person name="Mathew T."/>
            <person name="Munidasa M."/>
            <person name="Muzny D."/>
            <person name="Nazareth L."/>
            <person name="Ngo R."/>
            <person name="Nguyen L."/>
            <person name="Nguyen N."/>
            <person name="Okwuonu G."/>
            <person name="Ongeri F."/>
            <person name="Palculict T."/>
            <person name="Patil S."/>
            <person name="Petrosino J."/>
            <person name="Pham C."/>
            <person name="Pham P."/>
            <person name="Pu L.-L."/>
            <person name="Qin X."/>
            <person name="Qu J."/>
            <person name="Reid J."/>
            <person name="Ross M."/>
            <person name="Ruth R."/>
            <person name="Saada N."/>
            <person name="San Lucas F."/>
            <person name="Santibanez J."/>
            <person name="Shang Y."/>
            <person name="Simmons D."/>
            <person name="Song X.-Z."/>
            <person name="Tang L.-Y."/>
            <person name="Thornton R."/>
            <person name="Warren J."/>
            <person name="Weissenberger G."/>
            <person name="Wilczek-Boney K."/>
            <person name="Worley K."/>
            <person name="Youmans B."/>
            <person name="Zhang J."/>
            <person name="Zhang L."/>
            <person name="Zhao Z."/>
            <person name="Zhou C."/>
            <person name="Zhu D."/>
            <person name="Zhu Y."/>
        </authorList>
    </citation>
    <scope>NUCLEOTIDE SEQUENCE [LARGE SCALE GENOMIC DNA]</scope>
    <source>
        <strain evidence="3 4">F0333</strain>
    </source>
</reference>